<dbReference type="InterPro" id="IPR005225">
    <property type="entry name" value="Small_GTP-bd"/>
</dbReference>
<dbReference type="AlphaFoldDB" id="A0A7J4XD67"/>
<dbReference type="NCBIfam" id="TIGR00231">
    <property type="entry name" value="small_GTP"/>
    <property type="match status" value="1"/>
</dbReference>
<accession>A0A7J4XD67</accession>
<dbReference type="Gene3D" id="3.40.50.11420">
    <property type="match status" value="1"/>
</dbReference>
<dbReference type="SUPFAM" id="SSF52540">
    <property type="entry name" value="P-loop containing nucleoside triphosphate hydrolases"/>
    <property type="match status" value="1"/>
</dbReference>
<proteinExistence type="predicted"/>
<dbReference type="GO" id="GO:0030488">
    <property type="term" value="P:tRNA methylation"/>
    <property type="evidence" value="ECO:0007669"/>
    <property type="project" value="TreeGrafter"/>
</dbReference>
<name>A0A7J4XD67_9BACE</name>
<evidence type="ECO:0000313" key="4">
    <source>
        <dbReference type="EMBL" id="KAA3758033.1"/>
    </source>
</evidence>
<evidence type="ECO:0000313" key="5">
    <source>
        <dbReference type="Proteomes" id="UP000422221"/>
    </source>
</evidence>
<evidence type="ECO:0000259" key="2">
    <source>
        <dbReference type="Pfam" id="PF18128"/>
    </source>
</evidence>
<dbReference type="PANTHER" id="PTHR42714">
    <property type="entry name" value="TRNA MODIFICATION GTPASE GTPBP3"/>
    <property type="match status" value="1"/>
</dbReference>
<evidence type="ECO:0000259" key="3">
    <source>
        <dbReference type="Pfam" id="PF18133"/>
    </source>
</evidence>
<dbReference type="Pfam" id="PF18128">
    <property type="entry name" value="HydF_dimer"/>
    <property type="match status" value="1"/>
</dbReference>
<dbReference type="GO" id="GO:0005737">
    <property type="term" value="C:cytoplasm"/>
    <property type="evidence" value="ECO:0007669"/>
    <property type="project" value="TreeGrafter"/>
</dbReference>
<reference evidence="4 5" key="1">
    <citation type="journal article" date="2019" name="Nat. Med.">
        <title>A library of human gut bacterial isolates paired with longitudinal multiomics data enables mechanistic microbiome research.</title>
        <authorList>
            <person name="Poyet M."/>
            <person name="Groussin M."/>
            <person name="Gibbons S.M."/>
            <person name="Avila-Pacheco J."/>
            <person name="Jiang X."/>
            <person name="Kearney S.M."/>
            <person name="Perrotta A.R."/>
            <person name="Berdy B."/>
            <person name="Zhao S."/>
            <person name="Lieberman T.D."/>
            <person name="Swanson P.K."/>
            <person name="Smith M."/>
            <person name="Roesemann S."/>
            <person name="Alexander J.E."/>
            <person name="Rich S.A."/>
            <person name="Livny J."/>
            <person name="Vlamakis H."/>
            <person name="Clish C."/>
            <person name="Bullock K."/>
            <person name="Deik A."/>
            <person name="Scott J."/>
            <person name="Pierce K.A."/>
            <person name="Xavier R.J."/>
            <person name="Alm E.J."/>
        </authorList>
    </citation>
    <scope>NUCLEOTIDE SEQUENCE [LARGE SCALE GENOMIC DNA]</scope>
    <source>
        <strain evidence="4 5">BIOML-A10</strain>
    </source>
</reference>
<dbReference type="GO" id="GO:0005525">
    <property type="term" value="F:GTP binding"/>
    <property type="evidence" value="ECO:0007669"/>
    <property type="project" value="InterPro"/>
</dbReference>
<dbReference type="EMBL" id="VWMK01000029">
    <property type="protein sequence ID" value="KAA3758033.1"/>
    <property type="molecule type" value="Genomic_DNA"/>
</dbReference>
<dbReference type="CDD" id="cd00880">
    <property type="entry name" value="Era_like"/>
    <property type="match status" value="1"/>
</dbReference>
<dbReference type="PANTHER" id="PTHR42714:SF6">
    <property type="entry name" value="TRANSLATION INITIATION FACTOR IF-2"/>
    <property type="match status" value="1"/>
</dbReference>
<feature type="domain" description="Hydrogen maturase F tetramerization" evidence="3">
    <location>
        <begin position="281"/>
        <end position="392"/>
    </location>
</feature>
<protein>
    <submittedName>
        <fullName evidence="4">[FeFe] hydrogenase H-cluster maturation GTPase HydF</fullName>
    </submittedName>
</protein>
<dbReference type="Gene3D" id="3.40.50.300">
    <property type="entry name" value="P-loop containing nucleotide triphosphate hydrolases"/>
    <property type="match status" value="1"/>
</dbReference>
<comment type="caution">
    <text evidence="4">The sequence shown here is derived from an EMBL/GenBank/DDBJ whole genome shotgun (WGS) entry which is preliminary data.</text>
</comment>
<dbReference type="NCBIfam" id="TIGR03918">
    <property type="entry name" value="GTP_HydF"/>
    <property type="match status" value="1"/>
</dbReference>
<dbReference type="InterPro" id="IPR040644">
    <property type="entry name" value="HydF_tetramer"/>
</dbReference>
<dbReference type="InterPro" id="IPR041606">
    <property type="entry name" value="HydF_dimer"/>
</dbReference>
<dbReference type="Pfam" id="PF01926">
    <property type="entry name" value="MMR_HSR1"/>
    <property type="match status" value="1"/>
</dbReference>
<dbReference type="InterPro" id="IPR023873">
    <property type="entry name" value="FeFe-hyd_GTPase_HydF"/>
</dbReference>
<dbReference type="GO" id="GO:0002098">
    <property type="term" value="P:tRNA wobble uridine modification"/>
    <property type="evidence" value="ECO:0007669"/>
    <property type="project" value="TreeGrafter"/>
</dbReference>
<dbReference type="InterPro" id="IPR006073">
    <property type="entry name" value="GTP-bd"/>
</dbReference>
<dbReference type="PRINTS" id="PR00449">
    <property type="entry name" value="RASTRNSFRMNG"/>
</dbReference>
<dbReference type="RefSeq" id="WP_130059874.1">
    <property type="nucleotide sequence ID" value="NZ_CP081902.1"/>
</dbReference>
<dbReference type="Proteomes" id="UP000422221">
    <property type="component" value="Unassembled WGS sequence"/>
</dbReference>
<organism evidence="4 5">
    <name type="scientific">Bacteroides salyersiae</name>
    <dbReference type="NCBI Taxonomy" id="291644"/>
    <lineage>
        <taxon>Bacteria</taxon>
        <taxon>Pseudomonadati</taxon>
        <taxon>Bacteroidota</taxon>
        <taxon>Bacteroidia</taxon>
        <taxon>Bacteroidales</taxon>
        <taxon>Bacteroidaceae</taxon>
        <taxon>Bacteroides</taxon>
    </lineage>
</organism>
<gene>
    <name evidence="4" type="primary">hydF</name>
    <name evidence="4" type="ORF">F3F73_21205</name>
</gene>
<sequence>MSFQKTPNSNRLHIALFGRRNSGKSSLINALTGQNTALVSDTPGTTTDPVLKAMEIHGIGPCLFIDTPGYDDEGELGKMRITRTLQAIEKTDIALLLCHPDMKEELHWIKMLKEKNIPVILLLNKADILHDTEQEAQSIKDKSGQYPLIVSAKTHQGIAEISQAIIRHLPEDFDAQSITGNLVSEGDLVLLVMPQDIQAPKGRLILPQVQTLRELLDRKCPVMSCTTDRLKATLQALSRPPKLIITDSQVFKTVYEQKPAESMLTSFSVLFAAYKGDIEYYTASASAIDKLTEKSHVLIAEACTHAPLSEDIGRVKLPRLLRKKAGEGLQIDIVSGNDFPKDLKKYDLIIQCGACMFNRKYVLSRIAQARLQKIPMTNYGVAIACLNGILDKIEW</sequence>
<dbReference type="Gene3D" id="3.40.50.11410">
    <property type="match status" value="1"/>
</dbReference>
<evidence type="ECO:0000259" key="1">
    <source>
        <dbReference type="Pfam" id="PF01926"/>
    </source>
</evidence>
<feature type="domain" description="G" evidence="1">
    <location>
        <begin position="13"/>
        <end position="125"/>
    </location>
</feature>
<feature type="domain" description="Hydrogen maturase F dimerization" evidence="2">
    <location>
        <begin position="179"/>
        <end position="276"/>
    </location>
</feature>
<dbReference type="InterPro" id="IPR027417">
    <property type="entry name" value="P-loop_NTPase"/>
</dbReference>
<dbReference type="Pfam" id="PF18133">
    <property type="entry name" value="HydF_tetramer"/>
    <property type="match status" value="1"/>
</dbReference>